<dbReference type="SFLD" id="SFLDS00019">
    <property type="entry name" value="Glutathione_Transferase_(cytos"/>
    <property type="match status" value="1"/>
</dbReference>
<evidence type="ECO:0000313" key="3">
    <source>
        <dbReference type="EMBL" id="NDV11284.1"/>
    </source>
</evidence>
<dbReference type="RefSeq" id="WP_163314594.1">
    <property type="nucleotide sequence ID" value="NZ_JAAGAA010000001.1"/>
</dbReference>
<sequence>MIVLHGVALSPYYNKVKIALIEKGVNFEEVFTPPSREETFLAKSPMGKIPYVEINGYALAESTAILEWLEDAYPTAALLPPSPNARARSRELMQLIELYLAQPAQPLTAHRVFGAPLADAQRAQADEAIRRGVGAVSRIVRTNPWLAGEDFSYADIVAASFFPQLSQVTAEVLGENLLAALPALDDYLARLGQRPSVARTWADRDAALSAFMARRGAS</sequence>
<dbReference type="InterPro" id="IPR036282">
    <property type="entry name" value="Glutathione-S-Trfase_C_sf"/>
</dbReference>
<dbReference type="SUPFAM" id="SSF47616">
    <property type="entry name" value="GST C-terminal domain-like"/>
    <property type="match status" value="1"/>
</dbReference>
<reference evidence="3 4" key="1">
    <citation type="submission" date="2020-02" db="EMBL/GenBank/DDBJ databases">
        <authorList>
            <person name="Yang Z."/>
        </authorList>
    </citation>
    <scope>NUCLEOTIDE SEQUENCE [LARGE SCALE GENOMIC DNA]</scope>
    <source>
        <strain evidence="3 4">HX-7-9</strain>
    </source>
</reference>
<dbReference type="SFLD" id="SFLDG00358">
    <property type="entry name" value="Main_(cytGST)"/>
    <property type="match status" value="1"/>
</dbReference>
<dbReference type="CDD" id="cd00570">
    <property type="entry name" value="GST_N_family"/>
    <property type="match status" value="1"/>
</dbReference>
<feature type="domain" description="GST C-terminal" evidence="2">
    <location>
        <begin position="82"/>
        <end position="211"/>
    </location>
</feature>
<dbReference type="InterPro" id="IPR050983">
    <property type="entry name" value="GST_Omega/HSP26"/>
</dbReference>
<dbReference type="PROSITE" id="PS50405">
    <property type="entry name" value="GST_CTER"/>
    <property type="match status" value="1"/>
</dbReference>
<keyword evidence="4" id="KW-1185">Reference proteome</keyword>
<dbReference type="SUPFAM" id="SSF52833">
    <property type="entry name" value="Thioredoxin-like"/>
    <property type="match status" value="1"/>
</dbReference>
<proteinExistence type="predicted"/>
<dbReference type="Proteomes" id="UP000482578">
    <property type="component" value="Unassembled WGS sequence"/>
</dbReference>
<dbReference type="PROSITE" id="PS50404">
    <property type="entry name" value="GST_NTER"/>
    <property type="match status" value="1"/>
</dbReference>
<dbReference type="InterPro" id="IPR004045">
    <property type="entry name" value="Glutathione_S-Trfase_N"/>
</dbReference>
<organism evidence="3 4">
    <name type="scientific">Crenobacter caeni</name>
    <dbReference type="NCBI Taxonomy" id="2705474"/>
    <lineage>
        <taxon>Bacteria</taxon>
        <taxon>Pseudomonadati</taxon>
        <taxon>Pseudomonadota</taxon>
        <taxon>Betaproteobacteria</taxon>
        <taxon>Neisseriales</taxon>
        <taxon>Neisseriaceae</taxon>
        <taxon>Crenobacter</taxon>
    </lineage>
</organism>
<name>A0A6B2KM54_9NEIS</name>
<dbReference type="GO" id="GO:0016740">
    <property type="term" value="F:transferase activity"/>
    <property type="evidence" value="ECO:0007669"/>
    <property type="project" value="UniProtKB-KW"/>
</dbReference>
<accession>A0A6B2KM54</accession>
<evidence type="ECO:0000259" key="1">
    <source>
        <dbReference type="PROSITE" id="PS50404"/>
    </source>
</evidence>
<dbReference type="Pfam" id="PF13417">
    <property type="entry name" value="GST_N_3"/>
    <property type="match status" value="1"/>
</dbReference>
<dbReference type="GO" id="GO:0005737">
    <property type="term" value="C:cytoplasm"/>
    <property type="evidence" value="ECO:0007669"/>
    <property type="project" value="TreeGrafter"/>
</dbReference>
<evidence type="ECO:0000259" key="2">
    <source>
        <dbReference type="PROSITE" id="PS50405"/>
    </source>
</evidence>
<dbReference type="AlphaFoldDB" id="A0A6B2KM54"/>
<dbReference type="InterPro" id="IPR010987">
    <property type="entry name" value="Glutathione-S-Trfase_C-like"/>
</dbReference>
<dbReference type="PANTHER" id="PTHR43968:SF6">
    <property type="entry name" value="GLUTATHIONE S-TRANSFERASE OMEGA"/>
    <property type="match status" value="1"/>
</dbReference>
<dbReference type="InterPro" id="IPR036249">
    <property type="entry name" value="Thioredoxin-like_sf"/>
</dbReference>
<protein>
    <submittedName>
        <fullName evidence="3">Glutathione S-transferase family protein</fullName>
    </submittedName>
</protein>
<feature type="domain" description="GST N-terminal" evidence="1">
    <location>
        <begin position="1"/>
        <end position="77"/>
    </location>
</feature>
<dbReference type="Pfam" id="PF13410">
    <property type="entry name" value="GST_C_2"/>
    <property type="match status" value="1"/>
</dbReference>
<dbReference type="EMBL" id="JAAGAA010000001">
    <property type="protein sequence ID" value="NDV11284.1"/>
    <property type="molecule type" value="Genomic_DNA"/>
</dbReference>
<keyword evidence="3" id="KW-0808">Transferase</keyword>
<dbReference type="InterPro" id="IPR040079">
    <property type="entry name" value="Glutathione_S-Trfase"/>
</dbReference>
<comment type="caution">
    <text evidence="3">The sequence shown here is derived from an EMBL/GenBank/DDBJ whole genome shotgun (WGS) entry which is preliminary data.</text>
</comment>
<evidence type="ECO:0000313" key="4">
    <source>
        <dbReference type="Proteomes" id="UP000482578"/>
    </source>
</evidence>
<dbReference type="Gene3D" id="3.40.30.10">
    <property type="entry name" value="Glutaredoxin"/>
    <property type="match status" value="1"/>
</dbReference>
<dbReference type="PANTHER" id="PTHR43968">
    <property type="match status" value="1"/>
</dbReference>
<dbReference type="Gene3D" id="1.20.1050.10">
    <property type="match status" value="1"/>
</dbReference>
<gene>
    <name evidence="3" type="ORF">GZH52_00485</name>
</gene>